<sequence>MANRVGLALGSNLGNRLAHIKEARDMLRKLMPDDAAYHQAPIYQSEPVDCPPNSPDFFNTVVEIDYIGTPHELLEYTQGIEFHFGRGVVYQTNAPRIIDVDILYFGNESVDGGILTIPHPQLTHRRFVLQPLADIRPDMVLPGDTATIATHLHHLDSGEPPLTLVQTHW</sequence>
<reference evidence="14 15" key="1">
    <citation type="submission" date="2020-07" db="EMBL/GenBank/DDBJ databases">
        <title>Roseicoccus Jingziensis gen. nov., sp. nov., isolated from coastal seawater.</title>
        <authorList>
            <person name="Feng X."/>
        </authorList>
    </citation>
    <scope>NUCLEOTIDE SEQUENCE [LARGE SCALE GENOMIC DNA]</scope>
    <source>
        <strain evidence="14 15">N1E253</strain>
    </source>
</reference>
<evidence type="ECO:0000313" key="14">
    <source>
        <dbReference type="EMBL" id="NWK54642.1"/>
    </source>
</evidence>
<keyword evidence="9" id="KW-0289">Folate biosynthesis</keyword>
<dbReference type="InterPro" id="IPR000550">
    <property type="entry name" value="Hppk"/>
</dbReference>
<evidence type="ECO:0000256" key="2">
    <source>
        <dbReference type="ARBA" id="ARBA00005810"/>
    </source>
</evidence>
<keyword evidence="8" id="KW-0067">ATP-binding</keyword>
<evidence type="ECO:0000256" key="8">
    <source>
        <dbReference type="ARBA" id="ARBA00022840"/>
    </source>
</evidence>
<accession>A0A851GCI0</accession>
<dbReference type="EC" id="2.7.6.3" evidence="3"/>
<dbReference type="Gene3D" id="3.30.70.560">
    <property type="entry name" value="7,8-Dihydro-6-hydroxymethylpterin-pyrophosphokinase HPPK"/>
    <property type="match status" value="1"/>
</dbReference>
<dbReference type="InterPro" id="IPR035907">
    <property type="entry name" value="Hppk_sf"/>
</dbReference>
<dbReference type="CDD" id="cd00483">
    <property type="entry name" value="HPPK"/>
    <property type="match status" value="1"/>
</dbReference>
<dbReference type="GO" id="GO:0046654">
    <property type="term" value="P:tetrahydrofolate biosynthetic process"/>
    <property type="evidence" value="ECO:0007669"/>
    <property type="project" value="UniProtKB-UniPathway"/>
</dbReference>
<feature type="domain" description="7,8-dihydro-6-hydroxymethylpterin-pyrophosphokinase" evidence="13">
    <location>
        <begin position="7"/>
        <end position="137"/>
    </location>
</feature>
<dbReference type="GO" id="GO:0016301">
    <property type="term" value="F:kinase activity"/>
    <property type="evidence" value="ECO:0007669"/>
    <property type="project" value="UniProtKB-KW"/>
</dbReference>
<proteinExistence type="inferred from homology"/>
<dbReference type="RefSeq" id="WP_178931156.1">
    <property type="nucleotide sequence ID" value="NZ_JACBAZ010000001.1"/>
</dbReference>
<evidence type="ECO:0000256" key="3">
    <source>
        <dbReference type="ARBA" id="ARBA00013253"/>
    </source>
</evidence>
<dbReference type="Proteomes" id="UP000557872">
    <property type="component" value="Unassembled WGS sequence"/>
</dbReference>
<keyword evidence="6" id="KW-0547">Nucleotide-binding</keyword>
<dbReference type="UniPathway" id="UPA00077">
    <property type="reaction ID" value="UER00155"/>
</dbReference>
<dbReference type="PANTHER" id="PTHR43071">
    <property type="entry name" value="2-AMINO-4-HYDROXY-6-HYDROXYMETHYLDIHYDROPTERIDINE PYROPHOSPHOKINASE"/>
    <property type="match status" value="1"/>
</dbReference>
<evidence type="ECO:0000256" key="9">
    <source>
        <dbReference type="ARBA" id="ARBA00022909"/>
    </source>
</evidence>
<evidence type="ECO:0000256" key="1">
    <source>
        <dbReference type="ARBA" id="ARBA00005051"/>
    </source>
</evidence>
<comment type="pathway">
    <text evidence="1">Cofactor biosynthesis; tetrahydrofolate biosynthesis; 2-amino-4-hydroxy-6-hydroxymethyl-7,8-dihydropteridine diphosphate from 7,8-dihydroneopterin triphosphate: step 4/4.</text>
</comment>
<dbReference type="Pfam" id="PF01288">
    <property type="entry name" value="HPPK"/>
    <property type="match status" value="1"/>
</dbReference>
<evidence type="ECO:0000256" key="10">
    <source>
        <dbReference type="ARBA" id="ARBA00029409"/>
    </source>
</evidence>
<keyword evidence="5 14" id="KW-0808">Transferase</keyword>
<evidence type="ECO:0000256" key="6">
    <source>
        <dbReference type="ARBA" id="ARBA00022741"/>
    </source>
</evidence>
<organism evidence="14 15">
    <name type="scientific">Oceaniferula marina</name>
    <dbReference type="NCBI Taxonomy" id="2748318"/>
    <lineage>
        <taxon>Bacteria</taxon>
        <taxon>Pseudomonadati</taxon>
        <taxon>Verrucomicrobiota</taxon>
        <taxon>Verrucomicrobiia</taxon>
        <taxon>Verrucomicrobiales</taxon>
        <taxon>Verrucomicrobiaceae</taxon>
        <taxon>Oceaniferula</taxon>
    </lineage>
</organism>
<comment type="function">
    <text evidence="10">Catalyzes the transfer of pyrophosphate from adenosine triphosphate (ATP) to 6-hydroxymethyl-7,8-dihydropterin, an enzymatic step in folate biosynthesis pathway.</text>
</comment>
<gene>
    <name evidence="14" type="primary">folK</name>
    <name evidence="14" type="ORF">HW115_03405</name>
</gene>
<name>A0A851GCI0_9BACT</name>
<dbReference type="AlphaFoldDB" id="A0A851GCI0"/>
<evidence type="ECO:0000256" key="7">
    <source>
        <dbReference type="ARBA" id="ARBA00022777"/>
    </source>
</evidence>
<evidence type="ECO:0000256" key="4">
    <source>
        <dbReference type="ARBA" id="ARBA00016218"/>
    </source>
</evidence>
<evidence type="ECO:0000256" key="5">
    <source>
        <dbReference type="ARBA" id="ARBA00022679"/>
    </source>
</evidence>
<dbReference type="EMBL" id="JACBAZ010000001">
    <property type="protein sequence ID" value="NWK54642.1"/>
    <property type="molecule type" value="Genomic_DNA"/>
</dbReference>
<evidence type="ECO:0000313" key="15">
    <source>
        <dbReference type="Proteomes" id="UP000557872"/>
    </source>
</evidence>
<dbReference type="PANTHER" id="PTHR43071:SF1">
    <property type="entry name" value="2-AMINO-4-HYDROXY-6-HYDROXYMETHYLDIHYDROPTERIDINE PYROPHOSPHOKINASE"/>
    <property type="match status" value="1"/>
</dbReference>
<comment type="caution">
    <text evidence="14">The sequence shown here is derived from an EMBL/GenBank/DDBJ whole genome shotgun (WGS) entry which is preliminary data.</text>
</comment>
<keyword evidence="15" id="KW-1185">Reference proteome</keyword>
<protein>
    <recommendedName>
        <fullName evidence="4">2-amino-4-hydroxy-6-hydroxymethyldihydropteridine pyrophosphokinase</fullName>
        <ecNumber evidence="3">2.7.6.3</ecNumber>
    </recommendedName>
    <alternativeName>
        <fullName evidence="11">6-hydroxymethyl-7,8-dihydropterin pyrophosphokinase</fullName>
    </alternativeName>
    <alternativeName>
        <fullName evidence="12">7,8-dihydro-6-hydroxymethylpterin-pyrophosphokinase</fullName>
    </alternativeName>
</protein>
<evidence type="ECO:0000259" key="13">
    <source>
        <dbReference type="Pfam" id="PF01288"/>
    </source>
</evidence>
<dbReference type="SUPFAM" id="SSF55083">
    <property type="entry name" value="6-hydroxymethyl-7,8-dihydropterin pyrophosphokinase, HPPK"/>
    <property type="match status" value="1"/>
</dbReference>
<dbReference type="GO" id="GO:0046656">
    <property type="term" value="P:folic acid biosynthetic process"/>
    <property type="evidence" value="ECO:0007669"/>
    <property type="project" value="UniProtKB-KW"/>
</dbReference>
<keyword evidence="7 14" id="KW-0418">Kinase</keyword>
<comment type="similarity">
    <text evidence="2">Belongs to the HPPK family.</text>
</comment>
<dbReference type="NCBIfam" id="TIGR01498">
    <property type="entry name" value="folK"/>
    <property type="match status" value="1"/>
</dbReference>
<dbReference type="GO" id="GO:0005524">
    <property type="term" value="F:ATP binding"/>
    <property type="evidence" value="ECO:0007669"/>
    <property type="project" value="UniProtKB-KW"/>
</dbReference>
<dbReference type="GO" id="GO:0003848">
    <property type="term" value="F:2-amino-4-hydroxy-6-hydroxymethyldihydropteridine diphosphokinase activity"/>
    <property type="evidence" value="ECO:0007669"/>
    <property type="project" value="UniProtKB-EC"/>
</dbReference>
<evidence type="ECO:0000256" key="12">
    <source>
        <dbReference type="ARBA" id="ARBA00033413"/>
    </source>
</evidence>
<evidence type="ECO:0000256" key="11">
    <source>
        <dbReference type="ARBA" id="ARBA00029766"/>
    </source>
</evidence>